<accession>A0ACC2MIL7</accession>
<proteinExistence type="predicted"/>
<dbReference type="Proteomes" id="UP001234297">
    <property type="component" value="Chromosome 2"/>
</dbReference>
<protein>
    <submittedName>
        <fullName evidence="1">Uncharacterized protein</fullName>
    </submittedName>
</protein>
<name>A0ACC2MIL7_PERAE</name>
<dbReference type="EMBL" id="CM056810">
    <property type="protein sequence ID" value="KAJ8645495.1"/>
    <property type="molecule type" value="Genomic_DNA"/>
</dbReference>
<organism evidence="1 2">
    <name type="scientific">Persea americana</name>
    <name type="common">Avocado</name>
    <dbReference type="NCBI Taxonomy" id="3435"/>
    <lineage>
        <taxon>Eukaryota</taxon>
        <taxon>Viridiplantae</taxon>
        <taxon>Streptophyta</taxon>
        <taxon>Embryophyta</taxon>
        <taxon>Tracheophyta</taxon>
        <taxon>Spermatophyta</taxon>
        <taxon>Magnoliopsida</taxon>
        <taxon>Magnoliidae</taxon>
        <taxon>Laurales</taxon>
        <taxon>Lauraceae</taxon>
        <taxon>Persea</taxon>
    </lineage>
</organism>
<evidence type="ECO:0000313" key="1">
    <source>
        <dbReference type="EMBL" id="KAJ8645495.1"/>
    </source>
</evidence>
<reference evidence="1 2" key="1">
    <citation type="journal article" date="2022" name="Hortic Res">
        <title>A haplotype resolved chromosomal level avocado genome allows analysis of novel avocado genes.</title>
        <authorList>
            <person name="Nath O."/>
            <person name="Fletcher S.J."/>
            <person name="Hayward A."/>
            <person name="Shaw L.M."/>
            <person name="Masouleh A.K."/>
            <person name="Furtado A."/>
            <person name="Henry R.J."/>
            <person name="Mitter N."/>
        </authorList>
    </citation>
    <scope>NUCLEOTIDE SEQUENCE [LARGE SCALE GENOMIC DNA]</scope>
    <source>
        <strain evidence="2">cv. Hass</strain>
    </source>
</reference>
<keyword evidence="2" id="KW-1185">Reference proteome</keyword>
<evidence type="ECO:0000313" key="2">
    <source>
        <dbReference type="Proteomes" id="UP001234297"/>
    </source>
</evidence>
<comment type="caution">
    <text evidence="1">The sequence shown here is derived from an EMBL/GenBank/DDBJ whole genome shotgun (WGS) entry which is preliminary data.</text>
</comment>
<sequence>MVEDLYSKNNIGKNVMTTTMFRKRDEDASADISTDFTPPLLVKRKITETREEISEKISGKTSVRNTEPLFRSGKNPDMSSSSNPAKAPQCNDSPFPARCGGSESGD</sequence>
<gene>
    <name evidence="1" type="ORF">MRB53_007243</name>
</gene>